<evidence type="ECO:0000256" key="4">
    <source>
        <dbReference type="ARBA" id="ARBA00022554"/>
    </source>
</evidence>
<feature type="transmembrane region" description="Helical" evidence="9">
    <location>
        <begin position="543"/>
        <end position="562"/>
    </location>
</feature>
<feature type="transmembrane region" description="Helical" evidence="9">
    <location>
        <begin position="282"/>
        <end position="303"/>
    </location>
</feature>
<evidence type="ECO:0000256" key="10">
    <source>
        <dbReference type="SAM" id="MobiDB-lite"/>
    </source>
</evidence>
<evidence type="ECO:0000256" key="8">
    <source>
        <dbReference type="ARBA" id="ARBA00023136"/>
    </source>
</evidence>
<protein>
    <recommendedName>
        <fullName evidence="9">Autophagy-related protein</fullName>
    </recommendedName>
</protein>
<comment type="caution">
    <text evidence="11">The sequence shown here is derived from an EMBL/GenBank/DDBJ whole genome shotgun (WGS) entry which is preliminary data.</text>
</comment>
<dbReference type="InterPro" id="IPR044738">
    <property type="entry name" value="Atg22"/>
</dbReference>
<comment type="function">
    <text evidence="9">Vacuolar effluxer which mediate the efflux of amino acids resulting from autophagic degradation. The release of autophagic amino acids allows the maintenance of protein synthesis and viability during nitrogen starvation.</text>
</comment>
<evidence type="ECO:0000313" key="11">
    <source>
        <dbReference type="EMBL" id="KAH6597916.1"/>
    </source>
</evidence>
<evidence type="ECO:0000256" key="5">
    <source>
        <dbReference type="ARBA" id="ARBA00022692"/>
    </source>
</evidence>
<dbReference type="PANTHER" id="PTHR23519">
    <property type="entry name" value="AUTOPHAGY-RELATED PROTEIN 22"/>
    <property type="match status" value="1"/>
</dbReference>
<keyword evidence="6 9" id="KW-0029">Amino-acid transport</keyword>
<dbReference type="Proteomes" id="UP001648503">
    <property type="component" value="Unassembled WGS sequence"/>
</dbReference>
<evidence type="ECO:0000313" key="12">
    <source>
        <dbReference type="Proteomes" id="UP001648503"/>
    </source>
</evidence>
<feature type="region of interest" description="Disordered" evidence="10">
    <location>
        <begin position="1"/>
        <end position="38"/>
    </location>
</feature>
<sequence length="586" mass="64804">MPPSKQPSTPVNSSNGEGGTYPTDYPTHSNNTSTTNVTADENGFAKTFTPTSQPLSLANQQSDAMLLEGDGDEPSDCLMDTSPVTVRELRGWKIFGFATEGYSALAISVFFPIILEHLASSQGFETSSTKPGQGPLLPCNISATSYSCSISINNSWVDTTSFVFYATTISVFIQFLLFINLGALADHGGNRKNFLVGFAVTTSLLAICTLFVTSNNLLWLATIIFMISNITYCASYVFFYAWVPLLTRYHPQVIAAHEDGLPYEEYYHVYDKVANLVSSQGFLWGYFSAVIQLIIGAGIFIVMGSGAHYSLPDVYPLQIGIAVSGVWTLVFLPFTYSWLKPRPGSPLPAGENVFLFSIKKLGRTLCKVRQLGQLFIFLFAWFIYSDGFTTIIAVAILFFRTDLGVDTTSLLIAAIIAPLFAGIGCFVWNEIQLYFKLSTKVILMIQAFMYCVLCSYGILGFFTKPGTFGLRSGVEIFPLAAYHGFLLGATQSSCRVLFSELLPPGYESEFFSLYEITDKGSAWVGPLIVGLIDDKTHNKRNSFFFLLTMLVLPIFIFGCIDLEKGKKQAREYVEQERSYAKKRTNE</sequence>
<dbReference type="CDD" id="cd17483">
    <property type="entry name" value="MFS_Atg22_like"/>
    <property type="match status" value="1"/>
</dbReference>
<dbReference type="InterPro" id="IPR024671">
    <property type="entry name" value="Atg22-like"/>
</dbReference>
<feature type="transmembrane region" description="Helical" evidence="9">
    <location>
        <begin position="441"/>
        <end position="462"/>
    </location>
</feature>
<comment type="similarity">
    <text evidence="2 9">Belongs to the ATG22 family.</text>
</comment>
<dbReference type="Gene3D" id="1.20.1250.20">
    <property type="entry name" value="MFS general substrate transporter like domains"/>
    <property type="match status" value="1"/>
</dbReference>
<feature type="transmembrane region" description="Helical" evidence="9">
    <location>
        <begin position="194"/>
        <end position="212"/>
    </location>
</feature>
<feature type="transmembrane region" description="Helical" evidence="9">
    <location>
        <begin position="94"/>
        <end position="115"/>
    </location>
</feature>
<dbReference type="EMBL" id="JAFCIX010000125">
    <property type="protein sequence ID" value="KAH6597916.1"/>
    <property type="molecule type" value="Genomic_DNA"/>
</dbReference>
<evidence type="ECO:0000256" key="9">
    <source>
        <dbReference type="RuleBase" id="RU363073"/>
    </source>
</evidence>
<feature type="transmembrane region" description="Helical" evidence="9">
    <location>
        <begin position="374"/>
        <end position="398"/>
    </location>
</feature>
<dbReference type="Pfam" id="PF11700">
    <property type="entry name" value="ATG22"/>
    <property type="match status" value="1"/>
</dbReference>
<dbReference type="InterPro" id="IPR050495">
    <property type="entry name" value="ATG22/LtaA_families"/>
</dbReference>
<keyword evidence="4 9" id="KW-0926">Vacuole</keyword>
<evidence type="ECO:0000256" key="7">
    <source>
        <dbReference type="ARBA" id="ARBA00022989"/>
    </source>
</evidence>
<keyword evidence="7 9" id="KW-1133">Transmembrane helix</keyword>
<keyword evidence="9" id="KW-0072">Autophagy</keyword>
<dbReference type="SUPFAM" id="SSF103473">
    <property type="entry name" value="MFS general substrate transporter"/>
    <property type="match status" value="1"/>
</dbReference>
<feature type="transmembrane region" description="Helical" evidence="9">
    <location>
        <begin position="162"/>
        <end position="182"/>
    </location>
</feature>
<keyword evidence="5 9" id="KW-0812">Transmembrane</keyword>
<organism evidence="11 12">
    <name type="scientific">Batrachochytrium salamandrivorans</name>
    <dbReference type="NCBI Taxonomy" id="1357716"/>
    <lineage>
        <taxon>Eukaryota</taxon>
        <taxon>Fungi</taxon>
        <taxon>Fungi incertae sedis</taxon>
        <taxon>Chytridiomycota</taxon>
        <taxon>Chytridiomycota incertae sedis</taxon>
        <taxon>Chytridiomycetes</taxon>
        <taxon>Rhizophydiales</taxon>
        <taxon>Rhizophydiales incertae sedis</taxon>
        <taxon>Batrachochytrium</taxon>
    </lineage>
</organism>
<feature type="transmembrane region" description="Helical" evidence="9">
    <location>
        <begin position="410"/>
        <end position="429"/>
    </location>
</feature>
<comment type="subcellular location">
    <subcellularLocation>
        <location evidence="1">Endomembrane system</location>
        <topology evidence="1">Multi-pass membrane protein</topology>
    </subcellularLocation>
    <subcellularLocation>
        <location evidence="9">Vacuole membrane</location>
        <topology evidence="9">Multi-pass membrane protein</topology>
    </subcellularLocation>
</comment>
<evidence type="ECO:0000256" key="1">
    <source>
        <dbReference type="ARBA" id="ARBA00004127"/>
    </source>
</evidence>
<evidence type="ECO:0000256" key="6">
    <source>
        <dbReference type="ARBA" id="ARBA00022970"/>
    </source>
</evidence>
<accession>A0ABQ8FGG0</accession>
<keyword evidence="8 9" id="KW-0472">Membrane</keyword>
<evidence type="ECO:0000256" key="2">
    <source>
        <dbReference type="ARBA" id="ARBA00006978"/>
    </source>
</evidence>
<proteinExistence type="inferred from homology"/>
<keyword evidence="3 9" id="KW-0813">Transport</keyword>
<dbReference type="InterPro" id="IPR036259">
    <property type="entry name" value="MFS_trans_sf"/>
</dbReference>
<dbReference type="PANTHER" id="PTHR23519:SF1">
    <property type="entry name" value="AUTOPHAGY-RELATED PROTEIN 22"/>
    <property type="match status" value="1"/>
</dbReference>
<evidence type="ECO:0000256" key="3">
    <source>
        <dbReference type="ARBA" id="ARBA00022448"/>
    </source>
</evidence>
<gene>
    <name evidence="11" type="ORF">BASA50_004071</name>
</gene>
<feature type="transmembrane region" description="Helical" evidence="9">
    <location>
        <begin position="218"/>
        <end position="243"/>
    </location>
</feature>
<name>A0ABQ8FGG0_9FUNG</name>
<reference evidence="11 12" key="1">
    <citation type="submission" date="2021-02" db="EMBL/GenBank/DDBJ databases">
        <title>Variation within the Batrachochytrium salamandrivorans European outbreak.</title>
        <authorList>
            <person name="Kelly M."/>
            <person name="Pasmans F."/>
            <person name="Shea T.P."/>
            <person name="Munoz J.F."/>
            <person name="Carranza S."/>
            <person name="Cuomo C.A."/>
            <person name="Martel A."/>
        </authorList>
    </citation>
    <scope>NUCLEOTIDE SEQUENCE [LARGE SCALE GENOMIC DNA]</scope>
    <source>
        <strain evidence="11 12">AMFP18/2</strain>
    </source>
</reference>
<feature type="transmembrane region" description="Helical" evidence="9">
    <location>
        <begin position="315"/>
        <end position="339"/>
    </location>
</feature>
<keyword evidence="12" id="KW-1185">Reference proteome</keyword>
<feature type="compositionally biased region" description="Polar residues" evidence="10">
    <location>
        <begin position="1"/>
        <end position="15"/>
    </location>
</feature>